<dbReference type="AlphaFoldDB" id="A0A0F5FPF0"/>
<dbReference type="Gene3D" id="3.40.309.10">
    <property type="entry name" value="Aldehyde Dehydrogenase, Chain A, domain 2"/>
    <property type="match status" value="1"/>
</dbReference>
<dbReference type="GO" id="GO:0004491">
    <property type="term" value="F:methylmalonate-semialdehyde dehydrogenase (acylating, NAD) activity"/>
    <property type="evidence" value="ECO:0007669"/>
    <property type="project" value="UniProtKB-EC"/>
</dbReference>
<dbReference type="GO" id="GO:0006210">
    <property type="term" value="P:thymine catabolic process"/>
    <property type="evidence" value="ECO:0007669"/>
    <property type="project" value="TreeGrafter"/>
</dbReference>
<dbReference type="EMBL" id="JZEX01000139">
    <property type="protein sequence ID" value="KKB10693.1"/>
    <property type="molecule type" value="Genomic_DNA"/>
</dbReference>
<dbReference type="InterPro" id="IPR010061">
    <property type="entry name" value="MeMal-semiAld_DH"/>
</dbReference>
<dbReference type="CDD" id="cd07085">
    <property type="entry name" value="ALDH_F6_MMSDH"/>
    <property type="match status" value="1"/>
</dbReference>
<comment type="caution">
    <text evidence="5">The sequence shown here is derived from an EMBL/GenBank/DDBJ whole genome shotgun (WGS) entry which is preliminary data.</text>
</comment>
<reference evidence="5 6" key="1">
    <citation type="submission" date="2015-03" db="EMBL/GenBank/DDBJ databases">
        <authorList>
            <person name="Hassan Y.I."/>
            <person name="Lepp D."/>
            <person name="Li X.-Z."/>
            <person name="Zhou T."/>
        </authorList>
    </citation>
    <scope>NUCLEOTIDE SEQUENCE [LARGE SCALE GENOMIC DNA]</scope>
    <source>
        <strain evidence="5 6">BD-c194</strain>
    </source>
</reference>
<feature type="domain" description="Aldehyde dehydrogenase" evidence="4">
    <location>
        <begin position="13"/>
        <end position="478"/>
    </location>
</feature>
<dbReference type="PANTHER" id="PTHR43866:SF4">
    <property type="entry name" value="MALONATE-SEMIALDEHYDE DEHYDROGENASE"/>
    <property type="match status" value="1"/>
</dbReference>
<dbReference type="PANTHER" id="PTHR43866">
    <property type="entry name" value="MALONATE-SEMIALDEHYDE DEHYDROGENASE"/>
    <property type="match status" value="1"/>
</dbReference>
<sequence length="498" mass="53912">MQIIENAVGGKRYVSSSSRRSPVFNPATGEQTAELPLSTLDELNAAVAAAKKALPGWANTPPMKRARIMFRFKQLLDAHADDLAREISKEHGKVHDDALGEVARGIDCVDFACGIPQLLKGEFSRNVGPNIDSYSDRQPLGVVAGITPFNFPAMVPMWMYPLAIACGNTFILKPSERDPSASMLAWTLFMEAGLPEGVLNVVHGDKEMVDGILDHPDIKAVSFVGSTPIAEYVYQRGTKAGKRVQALGGAKNHMVILPDADLDQAADALMGAGYGSAGERCMAISVAVPVGDQTADALIEKLKPRVEKLKIGPATDGDAQMGPVVTRQHRDKILGYIDKGVEEGAELVVDGRGFSLQGYEDGFFVGGTLFDRVTRDMAIYRDEIFGPVLSVVRARDYTDVVDLIHGHEYANGTAIFTRDGDAAREFADKIEVGMVGINVPIPVPVAYHSFGGWKRSLFGDHSIYGPEGVQFYTRLKTVTTRWPAGIKEGAQFTFPSLK</sequence>
<proteinExistence type="predicted"/>
<keyword evidence="2" id="KW-0560">Oxidoreductase</keyword>
<evidence type="ECO:0000256" key="2">
    <source>
        <dbReference type="ARBA" id="ARBA00023002"/>
    </source>
</evidence>
<evidence type="ECO:0000256" key="3">
    <source>
        <dbReference type="ARBA" id="ARBA00023027"/>
    </source>
</evidence>
<dbReference type="FunFam" id="3.40.605.10:FF:000003">
    <property type="entry name" value="Methylmalonate-semialdehyde dehydrogenase [acylating]"/>
    <property type="match status" value="1"/>
</dbReference>
<dbReference type="InterPro" id="IPR016163">
    <property type="entry name" value="Ald_DH_C"/>
</dbReference>
<evidence type="ECO:0000259" key="4">
    <source>
        <dbReference type="Pfam" id="PF00171"/>
    </source>
</evidence>
<dbReference type="Proteomes" id="UP000033632">
    <property type="component" value="Unassembled WGS sequence"/>
</dbReference>
<dbReference type="InterPro" id="IPR016160">
    <property type="entry name" value="Ald_DH_CS_CYS"/>
</dbReference>
<dbReference type="Gene3D" id="3.40.605.10">
    <property type="entry name" value="Aldehyde Dehydrogenase, Chain A, domain 1"/>
    <property type="match status" value="1"/>
</dbReference>
<dbReference type="Pfam" id="PF00171">
    <property type="entry name" value="Aldedh"/>
    <property type="match status" value="1"/>
</dbReference>
<keyword evidence="3" id="KW-0520">NAD</keyword>
<dbReference type="STRING" id="443610.VE25_16675"/>
<dbReference type="PATRIC" id="fig|443610.3.peg.1631"/>
<accession>A0A0F5FPF0</accession>
<dbReference type="InterPro" id="IPR016162">
    <property type="entry name" value="Ald_DH_N"/>
</dbReference>
<dbReference type="SUPFAM" id="SSF53720">
    <property type="entry name" value="ALDH-like"/>
    <property type="match status" value="1"/>
</dbReference>
<protein>
    <recommendedName>
        <fullName evidence="1">methylmalonate-semialdehyde dehydrogenase (CoA acylating)</fullName>
        <ecNumber evidence="1">1.2.1.27</ecNumber>
    </recommendedName>
</protein>
<gene>
    <name evidence="5" type="ORF">VE25_16675</name>
</gene>
<evidence type="ECO:0000313" key="5">
    <source>
        <dbReference type="EMBL" id="KKB10693.1"/>
    </source>
</evidence>
<dbReference type="NCBIfam" id="TIGR01722">
    <property type="entry name" value="MMSDH"/>
    <property type="match status" value="1"/>
</dbReference>
<dbReference type="PROSITE" id="PS00070">
    <property type="entry name" value="ALDEHYDE_DEHYDR_CYS"/>
    <property type="match status" value="1"/>
</dbReference>
<dbReference type="EC" id="1.2.1.27" evidence="1"/>
<evidence type="ECO:0000256" key="1">
    <source>
        <dbReference type="ARBA" id="ARBA00013048"/>
    </source>
</evidence>
<organism evidence="5 6">
    <name type="scientific">Devosia geojensis</name>
    <dbReference type="NCBI Taxonomy" id="443610"/>
    <lineage>
        <taxon>Bacteria</taxon>
        <taxon>Pseudomonadati</taxon>
        <taxon>Pseudomonadota</taxon>
        <taxon>Alphaproteobacteria</taxon>
        <taxon>Hyphomicrobiales</taxon>
        <taxon>Devosiaceae</taxon>
        <taxon>Devosia</taxon>
    </lineage>
</organism>
<evidence type="ECO:0000313" key="6">
    <source>
        <dbReference type="Proteomes" id="UP000033632"/>
    </source>
</evidence>
<dbReference type="InterPro" id="IPR016161">
    <property type="entry name" value="Ald_DH/histidinol_DH"/>
</dbReference>
<name>A0A0F5FPF0_9HYPH</name>
<dbReference type="FunFam" id="3.40.309.10:FF:000002">
    <property type="entry name" value="Methylmalonate-semialdehyde dehydrogenase (Acylating)"/>
    <property type="match status" value="1"/>
</dbReference>
<keyword evidence="6" id="KW-1185">Reference proteome</keyword>
<dbReference type="GO" id="GO:0006574">
    <property type="term" value="P:L-valine catabolic process"/>
    <property type="evidence" value="ECO:0007669"/>
    <property type="project" value="TreeGrafter"/>
</dbReference>
<dbReference type="InterPro" id="IPR015590">
    <property type="entry name" value="Aldehyde_DH_dom"/>
</dbReference>
<dbReference type="RefSeq" id="WP_046109800.1">
    <property type="nucleotide sequence ID" value="NZ_JZEX01000139.1"/>
</dbReference>